<evidence type="ECO:0000313" key="1">
    <source>
        <dbReference type="EMBL" id="EJF55431.1"/>
    </source>
</evidence>
<dbReference type="HOGENOM" id="CLU_1669351_0_0_1"/>
<gene>
    <name evidence="1" type="ORF">DICSQDRAFT_74017</name>
</gene>
<evidence type="ECO:0000313" key="2">
    <source>
        <dbReference type="Proteomes" id="UP000053319"/>
    </source>
</evidence>
<dbReference type="RefSeq" id="XP_007371830.1">
    <property type="nucleotide sequence ID" value="XM_007371768.1"/>
</dbReference>
<protein>
    <submittedName>
        <fullName evidence="1">Uncharacterized protein</fullName>
    </submittedName>
</protein>
<dbReference type="KEGG" id="dsq:DICSQDRAFT_74017"/>
<dbReference type="Proteomes" id="UP000053319">
    <property type="component" value="Unassembled WGS sequence"/>
</dbReference>
<dbReference type="GeneID" id="18844000"/>
<reference evidence="1 2" key="1">
    <citation type="journal article" date="2012" name="Science">
        <title>The Paleozoic origin of enzymatic lignin decomposition reconstructed from 31 fungal genomes.</title>
        <authorList>
            <person name="Floudas D."/>
            <person name="Binder M."/>
            <person name="Riley R."/>
            <person name="Barry K."/>
            <person name="Blanchette R.A."/>
            <person name="Henrissat B."/>
            <person name="Martinez A.T."/>
            <person name="Otillar R."/>
            <person name="Spatafora J.W."/>
            <person name="Yadav J.S."/>
            <person name="Aerts A."/>
            <person name="Benoit I."/>
            <person name="Boyd A."/>
            <person name="Carlson A."/>
            <person name="Copeland A."/>
            <person name="Coutinho P.M."/>
            <person name="de Vries R.P."/>
            <person name="Ferreira P."/>
            <person name="Findley K."/>
            <person name="Foster B."/>
            <person name="Gaskell J."/>
            <person name="Glotzer D."/>
            <person name="Gorecki P."/>
            <person name="Heitman J."/>
            <person name="Hesse C."/>
            <person name="Hori C."/>
            <person name="Igarashi K."/>
            <person name="Jurgens J.A."/>
            <person name="Kallen N."/>
            <person name="Kersten P."/>
            <person name="Kohler A."/>
            <person name="Kuees U."/>
            <person name="Kumar T.K.A."/>
            <person name="Kuo A."/>
            <person name="LaButti K."/>
            <person name="Larrondo L.F."/>
            <person name="Lindquist E."/>
            <person name="Ling A."/>
            <person name="Lombard V."/>
            <person name="Lucas S."/>
            <person name="Lundell T."/>
            <person name="Martin R."/>
            <person name="McLaughlin D.J."/>
            <person name="Morgenstern I."/>
            <person name="Morin E."/>
            <person name="Murat C."/>
            <person name="Nagy L.G."/>
            <person name="Nolan M."/>
            <person name="Ohm R.A."/>
            <person name="Patyshakuliyeva A."/>
            <person name="Rokas A."/>
            <person name="Ruiz-Duenas F.J."/>
            <person name="Sabat G."/>
            <person name="Salamov A."/>
            <person name="Samejima M."/>
            <person name="Schmutz J."/>
            <person name="Slot J.C."/>
            <person name="St John F."/>
            <person name="Stenlid J."/>
            <person name="Sun H."/>
            <person name="Sun S."/>
            <person name="Syed K."/>
            <person name="Tsang A."/>
            <person name="Wiebenga A."/>
            <person name="Young D."/>
            <person name="Pisabarro A."/>
            <person name="Eastwood D.C."/>
            <person name="Martin F."/>
            <person name="Cullen D."/>
            <person name="Grigoriev I.V."/>
            <person name="Hibbett D.S."/>
        </authorList>
    </citation>
    <scope>NUCLEOTIDE SEQUENCE [LARGE SCALE GENOMIC DNA]</scope>
    <source>
        <strain evidence="1 2">LYAD-421 SS1</strain>
    </source>
</reference>
<name>R7SH00_DICSQ</name>
<organism evidence="1 2">
    <name type="scientific">Dichomitus squalens (strain LYAD-421)</name>
    <name type="common">Western red white-rot fungus</name>
    <dbReference type="NCBI Taxonomy" id="732165"/>
    <lineage>
        <taxon>Eukaryota</taxon>
        <taxon>Fungi</taxon>
        <taxon>Dikarya</taxon>
        <taxon>Basidiomycota</taxon>
        <taxon>Agaricomycotina</taxon>
        <taxon>Agaricomycetes</taxon>
        <taxon>Polyporales</taxon>
        <taxon>Polyporaceae</taxon>
        <taxon>Dichomitus</taxon>
    </lineage>
</organism>
<accession>R7SH00</accession>
<dbReference type="AlphaFoldDB" id="R7SH00"/>
<proteinExistence type="predicted"/>
<dbReference type="EMBL" id="JH719656">
    <property type="protein sequence ID" value="EJF55431.1"/>
    <property type="molecule type" value="Genomic_DNA"/>
</dbReference>
<sequence>MSHAVPVIVARQQLDRLPNSGVPCQRRVVVKPYQLSLQLLIIRNVDLASILEEILFDVPIDQVVSQCCRAELLHMLQGFHDRRFEVLTLPDALQESLVRYDRKVSPSTRQDTELFGTEHRSSQVVFTITMLIVRSPRQHVRTSVRDTRLVGDDKVKPR</sequence>